<keyword evidence="1" id="KW-0433">Leucine-rich repeat</keyword>
<reference evidence="5" key="1">
    <citation type="submission" date="2020-11" db="EMBL/GenBank/DDBJ databases">
        <authorList>
            <person name="Tran Van P."/>
        </authorList>
    </citation>
    <scope>NUCLEOTIDE SEQUENCE</scope>
</reference>
<dbReference type="InterPro" id="IPR025875">
    <property type="entry name" value="Leu-rich_rpt_4"/>
</dbReference>
<dbReference type="Pfam" id="PF12799">
    <property type="entry name" value="LRR_4"/>
    <property type="match status" value="1"/>
</dbReference>
<keyword evidence="2" id="KW-0677">Repeat</keyword>
<dbReference type="EMBL" id="OE840243">
    <property type="protein sequence ID" value="CAD7589920.1"/>
    <property type="molecule type" value="Genomic_DNA"/>
</dbReference>
<dbReference type="GO" id="GO:0005737">
    <property type="term" value="C:cytoplasm"/>
    <property type="evidence" value="ECO:0007669"/>
    <property type="project" value="TreeGrafter"/>
</dbReference>
<evidence type="ECO:0000256" key="3">
    <source>
        <dbReference type="ARBA" id="ARBA00023242"/>
    </source>
</evidence>
<dbReference type="AlphaFoldDB" id="A0A7R9PKE2"/>
<keyword evidence="3" id="KW-0539">Nucleus</keyword>
<dbReference type="InterPro" id="IPR050216">
    <property type="entry name" value="LRR_domain-containing"/>
</dbReference>
<dbReference type="InterPro" id="IPR001611">
    <property type="entry name" value="Leu-rich_rpt"/>
</dbReference>
<evidence type="ECO:0000259" key="4">
    <source>
        <dbReference type="Pfam" id="PF25344"/>
    </source>
</evidence>
<dbReference type="InterPro" id="IPR032675">
    <property type="entry name" value="LRR_dom_sf"/>
</dbReference>
<evidence type="ECO:0000313" key="5">
    <source>
        <dbReference type="EMBL" id="CAD7589920.1"/>
    </source>
</evidence>
<sequence>MKITGNILVSNRALPSLNISSKGRAQRSSLIIGRMPGKESEIFLLHQTVSNKSGTKYKVTGNIENVFVKFINEGKASIRLKMPPVDLCINCDDALSLKGFLRTLKLGLEDKNAIKTSILSTSSVSKTIAKPKTKLCIYKKSDYPVLEGFPRTLETVEINSISQTRFDERLLCLSKLQELNLSHNKLTSLPEALGMMPCLKILHLENNCLGESIPDWRWMNGSHIAKTLRLLDLSDNKCQPWPLDVENFGVPSLLECAARTVIRTKVHYSPELIPTVLIDYLNDPKFCVCNTPCFKTYFKTQIGISLEKIASSIQKCNESIHAAPADVYFCSKK</sequence>
<feature type="domain" description="PIF1/LRR1 pleckstrin homology" evidence="4">
    <location>
        <begin position="1"/>
        <end position="115"/>
    </location>
</feature>
<dbReference type="InterPro" id="IPR003591">
    <property type="entry name" value="Leu-rich_rpt_typical-subtyp"/>
</dbReference>
<dbReference type="Pfam" id="PF25344">
    <property type="entry name" value="PH_LRR1"/>
    <property type="match status" value="1"/>
</dbReference>
<proteinExistence type="predicted"/>
<dbReference type="Gene3D" id="3.80.10.10">
    <property type="entry name" value="Ribonuclease Inhibitor"/>
    <property type="match status" value="1"/>
</dbReference>
<evidence type="ECO:0000256" key="2">
    <source>
        <dbReference type="ARBA" id="ARBA00022737"/>
    </source>
</evidence>
<organism evidence="5">
    <name type="scientific">Timema genevievae</name>
    <name type="common">Walking stick</name>
    <dbReference type="NCBI Taxonomy" id="629358"/>
    <lineage>
        <taxon>Eukaryota</taxon>
        <taxon>Metazoa</taxon>
        <taxon>Ecdysozoa</taxon>
        <taxon>Arthropoda</taxon>
        <taxon>Hexapoda</taxon>
        <taxon>Insecta</taxon>
        <taxon>Pterygota</taxon>
        <taxon>Neoptera</taxon>
        <taxon>Polyneoptera</taxon>
        <taxon>Phasmatodea</taxon>
        <taxon>Timematodea</taxon>
        <taxon>Timematoidea</taxon>
        <taxon>Timematidae</taxon>
        <taxon>Timema</taxon>
    </lineage>
</organism>
<dbReference type="PANTHER" id="PTHR48051:SF1">
    <property type="entry name" value="RAS SUPPRESSOR PROTEIN 1"/>
    <property type="match status" value="1"/>
</dbReference>
<dbReference type="SUPFAM" id="SSF52058">
    <property type="entry name" value="L domain-like"/>
    <property type="match status" value="1"/>
</dbReference>
<gene>
    <name evidence="5" type="ORF">TGEB3V08_LOCUS3812</name>
</gene>
<evidence type="ECO:0000256" key="1">
    <source>
        <dbReference type="ARBA" id="ARBA00022614"/>
    </source>
</evidence>
<protein>
    <recommendedName>
        <fullName evidence="4">PIF1/LRR1 pleckstrin homology domain-containing protein</fullName>
    </recommendedName>
</protein>
<dbReference type="PANTHER" id="PTHR48051">
    <property type="match status" value="1"/>
</dbReference>
<accession>A0A7R9PKE2</accession>
<dbReference type="SMART" id="SM00369">
    <property type="entry name" value="LRR_TYP"/>
    <property type="match status" value="1"/>
</dbReference>
<dbReference type="PROSITE" id="PS51450">
    <property type="entry name" value="LRR"/>
    <property type="match status" value="1"/>
</dbReference>
<name>A0A7R9PKE2_TIMGE</name>
<dbReference type="InterPro" id="IPR057437">
    <property type="entry name" value="PIF1/LRR1_PH"/>
</dbReference>